<keyword evidence="2" id="KW-1185">Reference proteome</keyword>
<gene>
    <name evidence="1" type="ORF">HNR46_002482</name>
</gene>
<sequence>MKIVSKLSHASTMDLRQEMKMKQGHRWEVALLSAIAGTGWGCREKSPPVLDSVRVEEVASNEKSSAQLATLVRFEVSGLTSENADWLRDFLSRDPARKVEEMDWKEGVLDVRFDPTQYSLDQLKAVLRANGLEVEKSEYLPADPTRSG</sequence>
<evidence type="ECO:0000313" key="2">
    <source>
        <dbReference type="Proteomes" id="UP000557717"/>
    </source>
</evidence>
<dbReference type="Proteomes" id="UP000557717">
    <property type="component" value="Unassembled WGS sequence"/>
</dbReference>
<dbReference type="EMBL" id="JACHFD010000011">
    <property type="protein sequence ID" value="MBB5352239.1"/>
    <property type="molecule type" value="Genomic_DNA"/>
</dbReference>
<evidence type="ECO:0000313" key="1">
    <source>
        <dbReference type="EMBL" id="MBB5352239.1"/>
    </source>
</evidence>
<dbReference type="AlphaFoldDB" id="A0A840VEI1"/>
<comment type="caution">
    <text evidence="1">The sequence shown here is derived from an EMBL/GenBank/DDBJ whole genome shotgun (WGS) entry which is preliminary data.</text>
</comment>
<organism evidence="1 2">
    <name type="scientific">Haloferula luteola</name>
    <dbReference type="NCBI Taxonomy" id="595692"/>
    <lineage>
        <taxon>Bacteria</taxon>
        <taxon>Pseudomonadati</taxon>
        <taxon>Verrucomicrobiota</taxon>
        <taxon>Verrucomicrobiia</taxon>
        <taxon>Verrucomicrobiales</taxon>
        <taxon>Verrucomicrobiaceae</taxon>
        <taxon>Haloferula</taxon>
    </lineage>
</organism>
<dbReference type="RefSeq" id="WP_184019107.1">
    <property type="nucleotide sequence ID" value="NZ_JACHFD010000011.1"/>
</dbReference>
<reference evidence="1 2" key="1">
    <citation type="submission" date="2020-08" db="EMBL/GenBank/DDBJ databases">
        <title>Genomic Encyclopedia of Type Strains, Phase IV (KMG-IV): sequencing the most valuable type-strain genomes for metagenomic binning, comparative biology and taxonomic classification.</title>
        <authorList>
            <person name="Goeker M."/>
        </authorList>
    </citation>
    <scope>NUCLEOTIDE SEQUENCE [LARGE SCALE GENOMIC DNA]</scope>
    <source>
        <strain evidence="1 2">YC6886</strain>
    </source>
</reference>
<name>A0A840VEI1_9BACT</name>
<proteinExistence type="predicted"/>
<accession>A0A840VEI1</accession>
<protein>
    <recommendedName>
        <fullName evidence="3">HMA domain-containing protein</fullName>
    </recommendedName>
</protein>
<evidence type="ECO:0008006" key="3">
    <source>
        <dbReference type="Google" id="ProtNLM"/>
    </source>
</evidence>